<evidence type="ECO:0000313" key="1">
    <source>
        <dbReference type="EMBL" id="CCD56280.1"/>
    </source>
</evidence>
<name>G2YX42_BOTF4</name>
<reference evidence="2" key="1">
    <citation type="journal article" date="2011" name="PLoS Genet.">
        <title>Genomic analysis of the necrotrophic fungal pathogens Sclerotinia sclerotiorum and Botrytis cinerea.</title>
        <authorList>
            <person name="Amselem J."/>
            <person name="Cuomo C.A."/>
            <person name="van Kan J.A."/>
            <person name="Viaud M."/>
            <person name="Benito E.P."/>
            <person name="Couloux A."/>
            <person name="Coutinho P.M."/>
            <person name="de Vries R.P."/>
            <person name="Dyer P.S."/>
            <person name="Fillinger S."/>
            <person name="Fournier E."/>
            <person name="Gout L."/>
            <person name="Hahn M."/>
            <person name="Kohn L."/>
            <person name="Lapalu N."/>
            <person name="Plummer K.M."/>
            <person name="Pradier J.M."/>
            <person name="Quevillon E."/>
            <person name="Sharon A."/>
            <person name="Simon A."/>
            <person name="ten Have A."/>
            <person name="Tudzynski B."/>
            <person name="Tudzynski P."/>
            <person name="Wincker P."/>
            <person name="Andrew M."/>
            <person name="Anthouard V."/>
            <person name="Beever R.E."/>
            <person name="Beffa R."/>
            <person name="Benoit I."/>
            <person name="Bouzid O."/>
            <person name="Brault B."/>
            <person name="Chen Z."/>
            <person name="Choquer M."/>
            <person name="Collemare J."/>
            <person name="Cotton P."/>
            <person name="Danchin E.G."/>
            <person name="Da Silva C."/>
            <person name="Gautier A."/>
            <person name="Giraud C."/>
            <person name="Giraud T."/>
            <person name="Gonzalez C."/>
            <person name="Grossetete S."/>
            <person name="Guldener U."/>
            <person name="Henrissat B."/>
            <person name="Howlett B.J."/>
            <person name="Kodira C."/>
            <person name="Kretschmer M."/>
            <person name="Lappartient A."/>
            <person name="Leroch M."/>
            <person name="Levis C."/>
            <person name="Mauceli E."/>
            <person name="Neuveglise C."/>
            <person name="Oeser B."/>
            <person name="Pearson M."/>
            <person name="Poulain J."/>
            <person name="Poussereau N."/>
            <person name="Quesneville H."/>
            <person name="Rascle C."/>
            <person name="Schumacher J."/>
            <person name="Segurens B."/>
            <person name="Sexton A."/>
            <person name="Silva E."/>
            <person name="Sirven C."/>
            <person name="Soanes D.M."/>
            <person name="Talbot N.J."/>
            <person name="Templeton M."/>
            <person name="Yandava C."/>
            <person name="Yarden O."/>
            <person name="Zeng Q."/>
            <person name="Rollins J.A."/>
            <person name="Lebrun M.H."/>
            <person name="Dickman M."/>
        </authorList>
    </citation>
    <scope>NUCLEOTIDE SEQUENCE [LARGE SCALE GENOMIC DNA]</scope>
    <source>
        <strain evidence="2">T4</strain>
    </source>
</reference>
<dbReference type="Proteomes" id="UP000008177">
    <property type="component" value="Unplaced contigs"/>
</dbReference>
<accession>G2YX42</accession>
<proteinExistence type="predicted"/>
<organism evidence="1 2">
    <name type="scientific">Botryotinia fuckeliana (strain T4)</name>
    <name type="common">Noble rot fungus</name>
    <name type="synonym">Botrytis cinerea</name>
    <dbReference type="NCBI Taxonomy" id="999810"/>
    <lineage>
        <taxon>Eukaryota</taxon>
        <taxon>Fungi</taxon>
        <taxon>Dikarya</taxon>
        <taxon>Ascomycota</taxon>
        <taxon>Pezizomycotina</taxon>
        <taxon>Leotiomycetes</taxon>
        <taxon>Helotiales</taxon>
        <taxon>Sclerotiniaceae</taxon>
        <taxon>Botrytis</taxon>
    </lineage>
</organism>
<dbReference type="InParanoid" id="G2YX42"/>
<protein>
    <submittedName>
        <fullName evidence="1">Uncharacterized protein</fullName>
    </submittedName>
</protein>
<evidence type="ECO:0000313" key="2">
    <source>
        <dbReference type="Proteomes" id="UP000008177"/>
    </source>
</evidence>
<dbReference type="EMBL" id="FQ790359">
    <property type="protein sequence ID" value="CCD56280.1"/>
    <property type="molecule type" value="Genomic_DNA"/>
</dbReference>
<sequence>MPVGKYTDLVQIISTTARGEEAGKYCAHMITRFRIATSSDEGTTLGLFSSPSNTHTKRTRDNLDALAKFAGWDYEKLLEATANPLMETRRETTPASHELQLIPSKPPIIHNPIDLFCRSYGLRA</sequence>
<dbReference type="AlphaFoldDB" id="G2YX42"/>
<dbReference type="HOGENOM" id="CLU_2003569_0_0_1"/>
<gene>
    <name evidence="1" type="ORF">BofuT4_P148900.1</name>
</gene>